<keyword evidence="2" id="KW-0812">Transmembrane</keyword>
<dbReference type="InterPro" id="IPR052016">
    <property type="entry name" value="Bact_Sigma-Reg"/>
</dbReference>
<organism evidence="6 7">
    <name type="scientific">Rhizorhabdus histidinilytica</name>
    <dbReference type="NCBI Taxonomy" id="439228"/>
    <lineage>
        <taxon>Bacteria</taxon>
        <taxon>Pseudomonadati</taxon>
        <taxon>Pseudomonadota</taxon>
        <taxon>Alphaproteobacteria</taxon>
        <taxon>Sphingomonadales</taxon>
        <taxon>Sphingomonadaceae</taxon>
        <taxon>Rhizorhabdus</taxon>
    </lineage>
</organism>
<accession>A0A1T5BYK3</accession>
<dbReference type="Pfam" id="PF07228">
    <property type="entry name" value="SpoIIE"/>
    <property type="match status" value="1"/>
</dbReference>
<feature type="transmembrane region" description="Helical" evidence="2">
    <location>
        <begin position="331"/>
        <end position="351"/>
    </location>
</feature>
<feature type="transmembrane region" description="Helical" evidence="2">
    <location>
        <begin position="358"/>
        <end position="377"/>
    </location>
</feature>
<keyword evidence="2" id="KW-0472">Membrane</keyword>
<dbReference type="InterPro" id="IPR007890">
    <property type="entry name" value="CHASE2"/>
</dbReference>
<feature type="domain" description="CHASE2" evidence="5">
    <location>
        <begin position="23"/>
        <end position="350"/>
    </location>
</feature>
<dbReference type="STRING" id="439228.SAMN06295920_103392"/>
<dbReference type="RefSeq" id="WP_079647737.1">
    <property type="nucleotide sequence ID" value="NZ_FUYM01000003.1"/>
</dbReference>
<feature type="domain" description="PPM-type phosphatase" evidence="4">
    <location>
        <begin position="454"/>
        <end position="669"/>
    </location>
</feature>
<evidence type="ECO:0000259" key="4">
    <source>
        <dbReference type="SMART" id="SM00331"/>
    </source>
</evidence>
<dbReference type="Gene3D" id="3.60.40.10">
    <property type="entry name" value="PPM-type phosphatase domain"/>
    <property type="match status" value="1"/>
</dbReference>
<dbReference type="Proteomes" id="UP000189818">
    <property type="component" value="Unassembled WGS sequence"/>
</dbReference>
<evidence type="ECO:0000313" key="7">
    <source>
        <dbReference type="Proteomes" id="UP000189818"/>
    </source>
</evidence>
<keyword evidence="2" id="KW-1133">Transmembrane helix</keyword>
<keyword evidence="3" id="KW-0732">Signal</keyword>
<evidence type="ECO:0000259" key="5">
    <source>
        <dbReference type="SMART" id="SM01080"/>
    </source>
</evidence>
<dbReference type="InterPro" id="IPR001932">
    <property type="entry name" value="PPM-type_phosphatase-like_dom"/>
</dbReference>
<feature type="transmembrane region" description="Helical" evidence="2">
    <location>
        <begin position="389"/>
        <end position="406"/>
    </location>
</feature>
<dbReference type="InterPro" id="IPR036457">
    <property type="entry name" value="PPM-type-like_dom_sf"/>
</dbReference>
<keyword evidence="7" id="KW-1185">Reference proteome</keyword>
<dbReference type="OrthoDB" id="9789782at2"/>
<dbReference type="PANTHER" id="PTHR43156:SF2">
    <property type="entry name" value="STAGE II SPORULATION PROTEIN E"/>
    <property type="match status" value="1"/>
</dbReference>
<dbReference type="AlphaFoldDB" id="A0A1T5BYK3"/>
<dbReference type="SMART" id="SM00331">
    <property type="entry name" value="PP2C_SIG"/>
    <property type="match status" value="1"/>
</dbReference>
<proteinExistence type="predicted"/>
<dbReference type="SMART" id="SM01080">
    <property type="entry name" value="CHASE2"/>
    <property type="match status" value="1"/>
</dbReference>
<dbReference type="EMBL" id="FUYM01000003">
    <property type="protein sequence ID" value="SKB52206.1"/>
    <property type="molecule type" value="Genomic_DNA"/>
</dbReference>
<dbReference type="Pfam" id="PF05226">
    <property type="entry name" value="CHASE2"/>
    <property type="match status" value="1"/>
</dbReference>
<feature type="chain" id="PRO_5012910967" evidence="3">
    <location>
        <begin position="23"/>
        <end position="677"/>
    </location>
</feature>
<evidence type="ECO:0000256" key="3">
    <source>
        <dbReference type="SAM" id="SignalP"/>
    </source>
</evidence>
<dbReference type="PANTHER" id="PTHR43156">
    <property type="entry name" value="STAGE II SPORULATION PROTEIN E-RELATED"/>
    <property type="match status" value="1"/>
</dbReference>
<evidence type="ECO:0000256" key="1">
    <source>
        <dbReference type="ARBA" id="ARBA00022801"/>
    </source>
</evidence>
<dbReference type="GO" id="GO:0016791">
    <property type="term" value="F:phosphatase activity"/>
    <property type="evidence" value="ECO:0007669"/>
    <property type="project" value="TreeGrafter"/>
</dbReference>
<keyword evidence="1" id="KW-0378">Hydrolase</keyword>
<sequence>MTRIRLAGLLALVAAALLSAFAGEAMRRPMFDLWQRLAPRDLSGTPVHVVLVDSDSIAAVGPWPWPRYHMARLTEEIAARGPKAIGFDMLFPEPDRVRPDIFAALYPELSPAAAAEVHGLPPMDRLYGQVVGKAPVVLGRAGVGSGGSDPAQLFVDATIKGTLPPRLPDEPRAVANIPELEGAALGHGLLNGQPDSDGRVRRVPLLMKLGGRPMPSLSLELARLARDQEAVTAEGRAVALAGRHIPVDAEGRMRLRFGRFPAAEISSAADVLRRKFPADAFAGKIVLLGLAAEGTADIVATPLEAEGFGTLVQAQAVDAILRGGWLDRPVWAAPAEWGAGLLLAVAVLLCGPARRRTLMLVPLGLAVVIAAVGWFAFDLGSLLLDPLRPLLLGGGAAVGVAGGMFVEARRERERLRETLVRERIAAAATEGELQAARSIQLGMLPPREELAGFDPRIDIDALLEPAKSIGGDLYDVIRLDADRIAFLVGDVTGKGVPAALFMALSKALAKSVVLRGVPSLADAAAILNEELMRDNSEAMNVTMLVGILDLSSGELVLMSAGHEDPLHIRGDGAIAIHKLDGGPPFCIVDFPYPDEPMRLAPGEALVLISDGVSEAQNGDGALFGHDRLLAALRGRTNASAMVEAMRDAVRAFEDGTDPTDDLTVMAVRYLGDPSETI</sequence>
<dbReference type="SUPFAM" id="SSF81606">
    <property type="entry name" value="PP2C-like"/>
    <property type="match status" value="1"/>
</dbReference>
<gene>
    <name evidence="6" type="ORF">SAMN06295920_103392</name>
</gene>
<reference evidence="7" key="1">
    <citation type="submission" date="2017-02" db="EMBL/GenBank/DDBJ databases">
        <authorList>
            <person name="Varghese N."/>
            <person name="Submissions S."/>
        </authorList>
    </citation>
    <scope>NUCLEOTIDE SEQUENCE [LARGE SCALE GENOMIC DNA]</scope>
    <source>
        <strain evidence="7">UM2</strain>
    </source>
</reference>
<protein>
    <submittedName>
        <fullName evidence="6">Serine phosphatase RsbU, regulator of sigma subunit</fullName>
    </submittedName>
</protein>
<feature type="signal peptide" evidence="3">
    <location>
        <begin position="1"/>
        <end position="22"/>
    </location>
</feature>
<name>A0A1T5BYK3_9SPHN</name>
<evidence type="ECO:0000256" key="2">
    <source>
        <dbReference type="SAM" id="Phobius"/>
    </source>
</evidence>
<evidence type="ECO:0000313" key="6">
    <source>
        <dbReference type="EMBL" id="SKB52206.1"/>
    </source>
</evidence>